<evidence type="ECO:0000313" key="1">
    <source>
        <dbReference type="EMBL" id="MFD2757107.1"/>
    </source>
</evidence>
<organism evidence="1 2">
    <name type="scientific">Gulosibacter faecalis</name>
    <dbReference type="NCBI Taxonomy" id="272240"/>
    <lineage>
        <taxon>Bacteria</taxon>
        <taxon>Bacillati</taxon>
        <taxon>Actinomycetota</taxon>
        <taxon>Actinomycetes</taxon>
        <taxon>Micrococcales</taxon>
        <taxon>Microbacteriaceae</taxon>
        <taxon>Gulosibacter</taxon>
    </lineage>
</organism>
<dbReference type="EMBL" id="JBHUNE010000001">
    <property type="protein sequence ID" value="MFD2757107.1"/>
    <property type="molecule type" value="Genomic_DNA"/>
</dbReference>
<evidence type="ECO:0000313" key="2">
    <source>
        <dbReference type="Proteomes" id="UP001597492"/>
    </source>
</evidence>
<accession>A0ABW5UTX9</accession>
<protein>
    <submittedName>
        <fullName evidence="1">Uncharacterized protein</fullName>
    </submittedName>
</protein>
<dbReference type="Proteomes" id="UP001597492">
    <property type="component" value="Unassembled WGS sequence"/>
</dbReference>
<gene>
    <name evidence="1" type="ORF">ACFSW7_01795</name>
</gene>
<reference evidence="2" key="1">
    <citation type="journal article" date="2019" name="Int. J. Syst. Evol. Microbiol.">
        <title>The Global Catalogue of Microorganisms (GCM) 10K type strain sequencing project: providing services to taxonomists for standard genome sequencing and annotation.</title>
        <authorList>
            <consortium name="The Broad Institute Genomics Platform"/>
            <consortium name="The Broad Institute Genome Sequencing Center for Infectious Disease"/>
            <person name="Wu L."/>
            <person name="Ma J."/>
        </authorList>
    </citation>
    <scope>NUCLEOTIDE SEQUENCE [LARGE SCALE GENOMIC DNA]</scope>
    <source>
        <strain evidence="2">TISTR 1514</strain>
    </source>
</reference>
<sequence>MFEAARLAEESLSPRGITYEDELNPANARRFKTGNEEGLPEKNYAVIAQRNAEKAYEAKYGTKDDPVDMTGIFFPVRLLD</sequence>
<dbReference type="RefSeq" id="WP_390294736.1">
    <property type="nucleotide sequence ID" value="NZ_JBHUNE010000001.1"/>
</dbReference>
<keyword evidence="2" id="KW-1185">Reference proteome</keyword>
<comment type="caution">
    <text evidence="1">The sequence shown here is derived from an EMBL/GenBank/DDBJ whole genome shotgun (WGS) entry which is preliminary data.</text>
</comment>
<name>A0ABW5UTX9_9MICO</name>
<proteinExistence type="predicted"/>